<dbReference type="GO" id="GO:0005737">
    <property type="term" value="C:cytoplasm"/>
    <property type="evidence" value="ECO:0007669"/>
    <property type="project" value="TreeGrafter"/>
</dbReference>
<dbReference type="PANTHER" id="PTHR48104:SF30">
    <property type="entry name" value="METACASPASE-1"/>
    <property type="match status" value="1"/>
</dbReference>
<dbReference type="GO" id="GO:0004197">
    <property type="term" value="F:cysteine-type endopeptidase activity"/>
    <property type="evidence" value="ECO:0007669"/>
    <property type="project" value="InterPro"/>
</dbReference>
<evidence type="ECO:0000256" key="1">
    <source>
        <dbReference type="ARBA" id="ARBA00009005"/>
    </source>
</evidence>
<dbReference type="InterPro" id="IPR011600">
    <property type="entry name" value="Pept_C14_caspase"/>
</dbReference>
<name>A0A284RVZ3_ARMOS</name>
<dbReference type="InterPro" id="IPR050452">
    <property type="entry name" value="Metacaspase"/>
</dbReference>
<dbReference type="GO" id="GO:0006508">
    <property type="term" value="P:proteolysis"/>
    <property type="evidence" value="ECO:0007669"/>
    <property type="project" value="InterPro"/>
</dbReference>
<keyword evidence="4" id="KW-1185">Reference proteome</keyword>
<reference evidence="4" key="1">
    <citation type="journal article" date="2017" name="Nat. Ecol. Evol.">
        <title>Genome expansion and lineage-specific genetic innovations in the forest pathogenic fungi Armillaria.</title>
        <authorList>
            <person name="Sipos G."/>
            <person name="Prasanna A.N."/>
            <person name="Walter M.C."/>
            <person name="O'Connor E."/>
            <person name="Balint B."/>
            <person name="Krizsan K."/>
            <person name="Kiss B."/>
            <person name="Hess J."/>
            <person name="Varga T."/>
            <person name="Slot J."/>
            <person name="Riley R."/>
            <person name="Boka B."/>
            <person name="Rigling D."/>
            <person name="Barry K."/>
            <person name="Lee J."/>
            <person name="Mihaltcheva S."/>
            <person name="LaButti K."/>
            <person name="Lipzen A."/>
            <person name="Waldron R."/>
            <person name="Moloney N.M."/>
            <person name="Sperisen C."/>
            <person name="Kredics L."/>
            <person name="Vagvoelgyi C."/>
            <person name="Patrignani A."/>
            <person name="Fitzpatrick D."/>
            <person name="Nagy I."/>
            <person name="Doyle S."/>
            <person name="Anderson J.B."/>
            <person name="Grigoriev I.V."/>
            <person name="Gueldener U."/>
            <person name="Muensterkoetter M."/>
            <person name="Nagy L.G."/>
        </authorList>
    </citation>
    <scope>NUCLEOTIDE SEQUENCE [LARGE SCALE GENOMIC DNA]</scope>
    <source>
        <strain evidence="4">C18/9</strain>
    </source>
</reference>
<protein>
    <recommendedName>
        <fullName evidence="2">Peptidase C14 caspase domain-containing protein</fullName>
    </recommendedName>
</protein>
<organism evidence="3 4">
    <name type="scientific">Armillaria ostoyae</name>
    <name type="common">Armillaria root rot fungus</name>
    <dbReference type="NCBI Taxonomy" id="47428"/>
    <lineage>
        <taxon>Eukaryota</taxon>
        <taxon>Fungi</taxon>
        <taxon>Dikarya</taxon>
        <taxon>Basidiomycota</taxon>
        <taxon>Agaricomycotina</taxon>
        <taxon>Agaricomycetes</taxon>
        <taxon>Agaricomycetidae</taxon>
        <taxon>Agaricales</taxon>
        <taxon>Marasmiineae</taxon>
        <taxon>Physalacriaceae</taxon>
        <taxon>Armillaria</taxon>
    </lineage>
</organism>
<sequence length="383" mass="42749">MDAGDGSTLEADRQVPEYLSHLIPQQTFALSVNFSFKGSKRRKLAPDYYRFHIVPGTKPLYCLVKGSMYEAGVRRMQEFPGASLAKQNGMTEDIVSLEINEGMKHPTLESLQIKPKDRDGSRFWAVLIGVDGDPHYPLHGCVSDVELMEKYLVEDLGVPSGHIQRLLGPTGGETTDGSISPTRSNILKTLYGLIVNTDILPGDNIIVYFAGNGTRYDAEEYYRNRVLPEFSLASIGPLNALCPLDRAARDDNGSEIFDISVREIEAIFTQISQQKGQKITLILDCGHSCARIRGVPPIGTRHPFRNVSPLLRHAIEPMLEGAHQRLAAYPRYLAGHSVAAYDWQRDTSSHVVLAACQKNEYAREEEYDEETTHESSQSRSWIL</sequence>
<dbReference type="EMBL" id="FUEG01000018">
    <property type="protein sequence ID" value="SJL12924.1"/>
    <property type="molecule type" value="Genomic_DNA"/>
</dbReference>
<gene>
    <name evidence="3" type="ORF">ARMOST_16357</name>
</gene>
<dbReference type="OrthoDB" id="2847018at2759"/>
<dbReference type="AlphaFoldDB" id="A0A284RVZ3"/>
<dbReference type="Proteomes" id="UP000219338">
    <property type="component" value="Unassembled WGS sequence"/>
</dbReference>
<dbReference type="PANTHER" id="PTHR48104">
    <property type="entry name" value="METACASPASE-4"/>
    <property type="match status" value="1"/>
</dbReference>
<dbReference type="Gene3D" id="3.40.50.1460">
    <property type="match status" value="1"/>
</dbReference>
<evidence type="ECO:0000259" key="2">
    <source>
        <dbReference type="Pfam" id="PF00656"/>
    </source>
</evidence>
<proteinExistence type="inferred from homology"/>
<comment type="similarity">
    <text evidence="1">Belongs to the peptidase C14B family.</text>
</comment>
<accession>A0A284RVZ3</accession>
<feature type="domain" description="Peptidase C14 caspase" evidence="2">
    <location>
        <begin position="124"/>
        <end position="225"/>
    </location>
</feature>
<dbReference type="OMA" id="HATHFAM"/>
<evidence type="ECO:0000313" key="3">
    <source>
        <dbReference type="EMBL" id="SJL12924.1"/>
    </source>
</evidence>
<evidence type="ECO:0000313" key="4">
    <source>
        <dbReference type="Proteomes" id="UP000219338"/>
    </source>
</evidence>
<dbReference type="Pfam" id="PF00656">
    <property type="entry name" value="Peptidase_C14"/>
    <property type="match status" value="1"/>
</dbReference>